<proteinExistence type="predicted"/>
<feature type="transmembrane region" description="Helical" evidence="1">
    <location>
        <begin position="109"/>
        <end position="132"/>
    </location>
</feature>
<feature type="transmembrane region" description="Helical" evidence="1">
    <location>
        <begin position="252"/>
        <end position="273"/>
    </location>
</feature>
<name>A0A9E6ZZK7_9HYPH</name>
<dbReference type="EMBL" id="CP083239">
    <property type="protein sequence ID" value="UOK72812.1"/>
    <property type="molecule type" value="Genomic_DNA"/>
</dbReference>
<keyword evidence="1" id="KW-0472">Membrane</keyword>
<dbReference type="RefSeq" id="WP_244450509.1">
    <property type="nucleotide sequence ID" value="NZ_CP083239.1"/>
</dbReference>
<sequence>MFYVVVFIGLIIARFVKTRKLYSVLLFLLFILSAFRFEVGCDWMGYFNQYNVLGSDSINEIFSKREPLWGLVFFIQHAVGLPYPWINVFSSAVFFLGVHSLAKRQPNPLAFLVLLFPVLIINMPMSGIRQGVAIGVMCLAFGAFIDQRLTRFVLLILLAGGVHSSALVFLLLVPLVRGQYSWDRLALAGLMAVPGGLALMSSDNAAVATGRYVNTGVDAAGAAFRVGLLALTALFFFVILRRKWANVFPRDYKLAALGAGAMIVTMFIVPVSSVIGDRLAYYLVPIQAMIFARVPYLPLRAHRTFYIIVPYVALLLLLFAWVSRSVIFSLCYVPYRSWLFGPLDSLKYDAFFW</sequence>
<gene>
    <name evidence="2" type="ORF">K9D25_08960</name>
</gene>
<evidence type="ECO:0000313" key="2">
    <source>
        <dbReference type="EMBL" id="UOK72812.1"/>
    </source>
</evidence>
<keyword evidence="1" id="KW-0812">Transmembrane</keyword>
<protein>
    <submittedName>
        <fullName evidence="2">EpsG family protein</fullName>
    </submittedName>
</protein>
<feature type="transmembrane region" description="Helical" evidence="1">
    <location>
        <begin position="152"/>
        <end position="173"/>
    </location>
</feature>
<evidence type="ECO:0000313" key="3">
    <source>
        <dbReference type="Proteomes" id="UP000831684"/>
    </source>
</evidence>
<accession>A0A9E6ZZK7</accession>
<feature type="transmembrane region" description="Helical" evidence="1">
    <location>
        <begin position="311"/>
        <end position="335"/>
    </location>
</feature>
<feature type="transmembrane region" description="Helical" evidence="1">
    <location>
        <begin position="185"/>
        <end position="202"/>
    </location>
</feature>
<dbReference type="Proteomes" id="UP000831684">
    <property type="component" value="Chromosome"/>
</dbReference>
<dbReference type="InterPro" id="IPR049458">
    <property type="entry name" value="EpsG-like"/>
</dbReference>
<organism evidence="2 3">
    <name type="scientific">Ancylobacter polymorphus</name>
    <dbReference type="NCBI Taxonomy" id="223390"/>
    <lineage>
        <taxon>Bacteria</taxon>
        <taxon>Pseudomonadati</taxon>
        <taxon>Pseudomonadota</taxon>
        <taxon>Alphaproteobacteria</taxon>
        <taxon>Hyphomicrobiales</taxon>
        <taxon>Xanthobacteraceae</taxon>
        <taxon>Ancylobacter</taxon>
    </lineage>
</organism>
<reference evidence="2" key="1">
    <citation type="submission" date="2021-09" db="EMBL/GenBank/DDBJ databases">
        <title>Network and meta-omics reveal the key degrader and cooperation patterns in an efficient 1,4-dioxane-degrading microbial community.</title>
        <authorList>
            <person name="Dai C."/>
        </authorList>
    </citation>
    <scope>NUCLEOTIDE SEQUENCE</scope>
    <source>
        <strain evidence="2">ZM13</strain>
    </source>
</reference>
<feature type="transmembrane region" description="Helical" evidence="1">
    <location>
        <begin position="222"/>
        <end position="240"/>
    </location>
</feature>
<evidence type="ECO:0000256" key="1">
    <source>
        <dbReference type="SAM" id="Phobius"/>
    </source>
</evidence>
<keyword evidence="1" id="KW-1133">Transmembrane helix</keyword>
<feature type="transmembrane region" description="Helical" evidence="1">
    <location>
        <begin position="83"/>
        <end position="102"/>
    </location>
</feature>
<dbReference type="Pfam" id="PF14897">
    <property type="entry name" value="EpsG"/>
    <property type="match status" value="1"/>
</dbReference>
<dbReference type="KEGG" id="apol:K9D25_08960"/>
<dbReference type="AlphaFoldDB" id="A0A9E6ZZK7"/>
<feature type="transmembrane region" description="Helical" evidence="1">
    <location>
        <begin position="21"/>
        <end position="37"/>
    </location>
</feature>